<keyword evidence="3" id="KW-0500">Molybdenum</keyword>
<dbReference type="SUPFAM" id="SSF50692">
    <property type="entry name" value="ADC-like"/>
    <property type="match status" value="1"/>
</dbReference>
<dbReference type="PROSITE" id="PS00490">
    <property type="entry name" value="MOLYBDOPTERIN_PROK_2"/>
    <property type="match status" value="1"/>
</dbReference>
<dbReference type="InterPro" id="IPR006655">
    <property type="entry name" value="Mopterin_OxRdtase_prok_CS"/>
</dbReference>
<dbReference type="EMBL" id="JAANXD010000063">
    <property type="protein sequence ID" value="MBS1258484.1"/>
    <property type="molecule type" value="Genomic_DNA"/>
</dbReference>
<evidence type="ECO:0000256" key="4">
    <source>
        <dbReference type="ARBA" id="ARBA00022723"/>
    </source>
</evidence>
<evidence type="ECO:0000256" key="7">
    <source>
        <dbReference type="ARBA" id="ARBA00023014"/>
    </source>
</evidence>
<dbReference type="SUPFAM" id="SSF53706">
    <property type="entry name" value="Formate dehydrogenase/DMSO reductase, domains 1-3"/>
    <property type="match status" value="1"/>
</dbReference>
<dbReference type="PANTHER" id="PTHR43742:SF6">
    <property type="entry name" value="OXIDOREDUCTASE YYAE-RELATED"/>
    <property type="match status" value="1"/>
</dbReference>
<proteinExistence type="inferred from homology"/>
<keyword evidence="6" id="KW-0408">Iron</keyword>
<dbReference type="Gene3D" id="2.20.25.90">
    <property type="entry name" value="ADC-like domains"/>
    <property type="match status" value="1"/>
</dbReference>
<evidence type="ECO:0000256" key="1">
    <source>
        <dbReference type="ARBA" id="ARBA00001942"/>
    </source>
</evidence>
<sequence length="690" mass="76901">MMKNELRSVCPHDCPDTCGIISCVKDGKLVKVKGDPNHILTRGFLCQKVMNYPERVYSPDRVLYPLKRVGGKGAGKFERISWNEAIETISSQFKDIINKHCTESILPFSGSGTLGLVNGSVAGKRFFNRLGASRLDRTICSKGGRIGYKYTLGASFGADPLAIPQSKMVISWGTNPYYTNIHQIPLIKEAKKNGAYYVVINPDRVKSAEMADLFIQPAPGSDTALALGVMNVIINESLYDDEFVNNHTEGFAVLSERVQEYPLDRVEDITGVDKETIRQFAIIYADSKPSFIYAGSGMQHHTNGGMTIRTISSLPGLTGAWKYPGGGMFYPTSEAFPISWDVLDGNDLCTNSTRIINMNQLGQTLLNSEPGVYGLYVYNSNPAAVLFNQRKVIGGLQREDLFTVVHDQMLTDTARYADIVLPATTEFEHTDLHHSYFHLSLQLNEPVIEPLEESRPNIDTFNALAEAMGFRDKCFDDTAIDIINKALKIDSRYLIGITLERLRREGAIRLNIPDEFHMPYNGLKFHTPSGKVEFYSEKMKLDGYDPLPAHIPVAEGPLTSPELYKQHPIYLLTPSAKSFLNSNFANIHNSRDDDERPTLELNVSDARERSIKTGDLVRVFNERGEFKVWAYVGKDVKKGVAIHKGIWWNALSPGGCNSNQTTPDRLADMGGGSTYNTNLVQIERVNDDKV</sequence>
<evidence type="ECO:0000313" key="10">
    <source>
        <dbReference type="Proteomes" id="UP000722750"/>
    </source>
</evidence>
<dbReference type="InterPro" id="IPR050612">
    <property type="entry name" value="Prok_Mopterin_Oxidored"/>
</dbReference>
<dbReference type="InterPro" id="IPR037920">
    <property type="entry name" value="YoaE_C"/>
</dbReference>
<dbReference type="GO" id="GO:0051536">
    <property type="term" value="F:iron-sulfur cluster binding"/>
    <property type="evidence" value="ECO:0007669"/>
    <property type="project" value="UniProtKB-KW"/>
</dbReference>
<accession>A0A941W2U6</accession>
<dbReference type="GO" id="GO:0046872">
    <property type="term" value="F:metal ion binding"/>
    <property type="evidence" value="ECO:0007669"/>
    <property type="project" value="UniProtKB-KW"/>
</dbReference>
<evidence type="ECO:0000313" key="9">
    <source>
        <dbReference type="EMBL" id="MBS1258484.1"/>
    </source>
</evidence>
<evidence type="ECO:0000256" key="2">
    <source>
        <dbReference type="ARBA" id="ARBA00010312"/>
    </source>
</evidence>
<dbReference type="GO" id="GO:0016491">
    <property type="term" value="F:oxidoreductase activity"/>
    <property type="evidence" value="ECO:0007669"/>
    <property type="project" value="UniProtKB-KW"/>
</dbReference>
<name>A0A941W2U6_9BACT</name>
<evidence type="ECO:0000259" key="8">
    <source>
        <dbReference type="PROSITE" id="PS51669"/>
    </source>
</evidence>
<dbReference type="Pfam" id="PF04879">
    <property type="entry name" value="Molybdop_Fe4S4"/>
    <property type="match status" value="1"/>
</dbReference>
<dbReference type="Gene3D" id="2.40.40.20">
    <property type="match status" value="1"/>
</dbReference>
<dbReference type="InterPro" id="IPR009010">
    <property type="entry name" value="Asp_de-COase-like_dom_sf"/>
</dbReference>
<reference evidence="9" key="1">
    <citation type="journal article" date="2021" name="ISME J.">
        <title>Fine-scale metabolic discontinuity in a stratified prokaryote microbiome of a Red Sea deep halocline.</title>
        <authorList>
            <person name="Michoud G."/>
            <person name="Ngugi D.K."/>
            <person name="Barozzi A."/>
            <person name="Merlino G."/>
            <person name="Calleja M.L."/>
            <person name="Delgado-Huertas A."/>
            <person name="Moran X.A.G."/>
            <person name="Daffonchio D."/>
        </authorList>
    </citation>
    <scope>NUCLEOTIDE SEQUENCE</scope>
    <source>
        <strain evidence="9">SuakinDeep_MAG55_1</strain>
    </source>
</reference>
<keyword evidence="4" id="KW-0479">Metal-binding</keyword>
<dbReference type="CDD" id="cd02786">
    <property type="entry name" value="MopB_CT_3"/>
    <property type="match status" value="1"/>
</dbReference>
<dbReference type="AlphaFoldDB" id="A0A941W2U6"/>
<dbReference type="Gene3D" id="3.40.50.740">
    <property type="match status" value="1"/>
</dbReference>
<feature type="domain" description="4Fe-4S Mo/W bis-MGD-type" evidence="8">
    <location>
        <begin position="3"/>
        <end position="60"/>
    </location>
</feature>
<keyword evidence="5" id="KW-0560">Oxidoreductase</keyword>
<gene>
    <name evidence="9" type="ORF">MAG551_01543</name>
</gene>
<evidence type="ECO:0000256" key="5">
    <source>
        <dbReference type="ARBA" id="ARBA00023002"/>
    </source>
</evidence>
<dbReference type="InterPro" id="IPR006656">
    <property type="entry name" value="Mopterin_OxRdtase"/>
</dbReference>
<dbReference type="Pfam" id="PF00384">
    <property type="entry name" value="Molybdopterin"/>
    <property type="match status" value="1"/>
</dbReference>
<dbReference type="Gene3D" id="3.30.2070.10">
    <property type="entry name" value="Formate dehydrogenase/DMSO reductase"/>
    <property type="match status" value="1"/>
</dbReference>
<dbReference type="PANTHER" id="PTHR43742">
    <property type="entry name" value="TRIMETHYLAMINE-N-OXIDE REDUCTASE"/>
    <property type="match status" value="1"/>
</dbReference>
<evidence type="ECO:0000256" key="3">
    <source>
        <dbReference type="ARBA" id="ARBA00022505"/>
    </source>
</evidence>
<dbReference type="GO" id="GO:0043546">
    <property type="term" value="F:molybdopterin cofactor binding"/>
    <property type="evidence" value="ECO:0007669"/>
    <property type="project" value="InterPro"/>
</dbReference>
<dbReference type="Gene3D" id="3.40.228.10">
    <property type="entry name" value="Dimethylsulfoxide Reductase, domain 2"/>
    <property type="match status" value="1"/>
</dbReference>
<keyword evidence="7" id="KW-0411">Iron-sulfur</keyword>
<dbReference type="Proteomes" id="UP000722750">
    <property type="component" value="Unassembled WGS sequence"/>
</dbReference>
<evidence type="ECO:0000256" key="6">
    <source>
        <dbReference type="ARBA" id="ARBA00023004"/>
    </source>
</evidence>
<comment type="caution">
    <text evidence="9">The sequence shown here is derived from an EMBL/GenBank/DDBJ whole genome shotgun (WGS) entry which is preliminary data.</text>
</comment>
<dbReference type="PROSITE" id="PS51669">
    <property type="entry name" value="4FE4S_MOW_BIS_MGD"/>
    <property type="match status" value="1"/>
</dbReference>
<dbReference type="CDD" id="cd02766">
    <property type="entry name" value="MopB_3"/>
    <property type="match status" value="1"/>
</dbReference>
<dbReference type="InterPro" id="IPR006657">
    <property type="entry name" value="MoPterin_dinucl-bd_dom"/>
</dbReference>
<comment type="cofactor">
    <cofactor evidence="1">
        <name>Mo-bis(molybdopterin guanine dinucleotide)</name>
        <dbReference type="ChEBI" id="CHEBI:60539"/>
    </cofactor>
</comment>
<comment type="similarity">
    <text evidence="2">Belongs to the prokaryotic molybdopterin-containing oxidoreductase family.</text>
</comment>
<protein>
    <submittedName>
        <fullName evidence="9">Acetylene hydratase</fullName>
    </submittedName>
</protein>
<organism evidence="9 10">
    <name type="scientific">Candidatus Scalindua arabica</name>
    <dbReference type="NCBI Taxonomy" id="1127984"/>
    <lineage>
        <taxon>Bacteria</taxon>
        <taxon>Pseudomonadati</taxon>
        <taxon>Planctomycetota</taxon>
        <taxon>Candidatus Brocadiia</taxon>
        <taxon>Candidatus Brocadiales</taxon>
        <taxon>Candidatus Scalinduaceae</taxon>
        <taxon>Candidatus Scalindua</taxon>
    </lineage>
</organism>
<dbReference type="Pfam" id="PF01568">
    <property type="entry name" value="Molydop_binding"/>
    <property type="match status" value="1"/>
</dbReference>
<dbReference type="SMART" id="SM00926">
    <property type="entry name" value="Molybdop_Fe4S4"/>
    <property type="match status" value="1"/>
</dbReference>
<dbReference type="InterPro" id="IPR006963">
    <property type="entry name" value="Mopterin_OxRdtase_4Fe-4S_dom"/>
</dbReference>